<dbReference type="AlphaFoldDB" id="A0AAV3MB15"/>
<dbReference type="EMBL" id="JALD01000003">
    <property type="protein sequence ID" value="EUD13023.1"/>
    <property type="molecule type" value="Genomic_DNA"/>
</dbReference>
<proteinExistence type="predicted"/>
<evidence type="ECO:0000313" key="1">
    <source>
        <dbReference type="EMBL" id="EUD13023.1"/>
    </source>
</evidence>
<dbReference type="RefSeq" id="WP_006663147.1">
    <property type="nucleotide sequence ID" value="NZ_JALD01000003.1"/>
</dbReference>
<evidence type="ECO:0000313" key="2">
    <source>
        <dbReference type="Proteomes" id="UP000022311"/>
    </source>
</evidence>
<dbReference type="Proteomes" id="UP000022311">
    <property type="component" value="Unassembled WGS sequence"/>
</dbReference>
<gene>
    <name evidence="1" type="ORF">HMPREF1563_0957</name>
</gene>
<reference evidence="1 2" key="1">
    <citation type="submission" date="2014-01" db="EMBL/GenBank/DDBJ databases">
        <authorList>
            <person name="Durkin A.S."/>
            <person name="McCorrison J."/>
            <person name="Torralba M."/>
            <person name="Gillis M."/>
            <person name="Haft D.H."/>
            <person name="Methe B."/>
            <person name="Sutton G."/>
            <person name="Nelson K.E."/>
        </authorList>
    </citation>
    <scope>NUCLEOTIDE SEQUENCE [LARGE SCALE GENOMIC DNA]</scope>
    <source>
        <strain evidence="1 2">205/92</strain>
    </source>
</reference>
<sequence length="214" mass="24608">MSENTQPNIQQTIIEDVLIKHHALNSNRYAQSVVKHAQHKAKDHIQHAQQSEETLYTTAYQHGYQDGLQQLLQDFIAVLEASEKQYQYTVSKTEERLTKVLTHLFADLRLQEIIAEYFIQLQPETAKTQLHLPTELQTTLGKKINGIKTLNSQNNHISLEVGNKITHFSPDVAAKNIQPQILSISARCQIQQQHKEAYSRLIQQLSISRKHNEN</sequence>
<protein>
    <submittedName>
        <fullName evidence="1">Uncharacterized protein</fullName>
    </submittedName>
</protein>
<organism evidence="1 2">
    <name type="scientific">Providencia alcalifaciens 205/92</name>
    <dbReference type="NCBI Taxonomy" id="1256988"/>
    <lineage>
        <taxon>Bacteria</taxon>
        <taxon>Pseudomonadati</taxon>
        <taxon>Pseudomonadota</taxon>
        <taxon>Gammaproteobacteria</taxon>
        <taxon>Enterobacterales</taxon>
        <taxon>Morganellaceae</taxon>
        <taxon>Providencia</taxon>
    </lineage>
</organism>
<accession>A0AAV3MB15</accession>
<comment type="caution">
    <text evidence="1">The sequence shown here is derived from an EMBL/GenBank/DDBJ whole genome shotgun (WGS) entry which is preliminary data.</text>
</comment>
<name>A0AAV3MB15_9GAMM</name>